<accession>A0A645E6M9</accession>
<sequence length="123" mass="14420">MHGMGDWDGGIYLSESLDKFINAIRKLNKFIDEKASVNSVPRITCDDLDNLINEIIKEDKYGDLENWKSMLDQIYESTQVYEDTLTMKIKKLSEEGMKINEISINLNMSVKDVYRYLRRKSEE</sequence>
<proteinExistence type="predicted"/>
<gene>
    <name evidence="1" type="ORF">SDC9_144633</name>
</gene>
<comment type="caution">
    <text evidence="1">The sequence shown here is derived from an EMBL/GenBank/DDBJ whole genome shotgun (WGS) entry which is preliminary data.</text>
</comment>
<dbReference type="AlphaFoldDB" id="A0A645E6M9"/>
<dbReference type="EMBL" id="VSSQ01043739">
    <property type="protein sequence ID" value="MPM97460.1"/>
    <property type="molecule type" value="Genomic_DNA"/>
</dbReference>
<reference evidence="1" key="1">
    <citation type="submission" date="2019-08" db="EMBL/GenBank/DDBJ databases">
        <authorList>
            <person name="Kucharzyk K."/>
            <person name="Murdoch R.W."/>
            <person name="Higgins S."/>
            <person name="Loffler F."/>
        </authorList>
    </citation>
    <scope>NUCLEOTIDE SEQUENCE</scope>
</reference>
<evidence type="ECO:0000313" key="1">
    <source>
        <dbReference type="EMBL" id="MPM97460.1"/>
    </source>
</evidence>
<name>A0A645E6M9_9ZZZZ</name>
<organism evidence="1">
    <name type="scientific">bioreactor metagenome</name>
    <dbReference type="NCBI Taxonomy" id="1076179"/>
    <lineage>
        <taxon>unclassified sequences</taxon>
        <taxon>metagenomes</taxon>
        <taxon>ecological metagenomes</taxon>
    </lineage>
</organism>
<protein>
    <submittedName>
        <fullName evidence="1">Uncharacterized protein</fullName>
    </submittedName>
</protein>
<dbReference type="Gene3D" id="1.10.10.60">
    <property type="entry name" value="Homeodomain-like"/>
    <property type="match status" value="1"/>
</dbReference>